<dbReference type="AlphaFoldDB" id="V9VYY7"/>
<evidence type="ECO:0000313" key="2">
    <source>
        <dbReference type="Proteomes" id="UP000018780"/>
    </source>
</evidence>
<dbReference type="HOGENOM" id="CLU_1784470_0_0_5"/>
<accession>V9VYY7</accession>
<dbReference type="Proteomes" id="UP000018780">
    <property type="component" value="Chromosome"/>
</dbReference>
<protein>
    <submittedName>
        <fullName evidence="1">Uncharacterized protein</fullName>
    </submittedName>
</protein>
<organism evidence="1 2">
    <name type="scientific">Leisingera methylohalidivorans DSM 14336</name>
    <dbReference type="NCBI Taxonomy" id="999552"/>
    <lineage>
        <taxon>Bacteria</taxon>
        <taxon>Pseudomonadati</taxon>
        <taxon>Pseudomonadota</taxon>
        <taxon>Alphaproteobacteria</taxon>
        <taxon>Rhodobacterales</taxon>
        <taxon>Roseobacteraceae</taxon>
        <taxon>Leisingera</taxon>
    </lineage>
</organism>
<sequence>MPDAAIILRLDGRDNAFGDRSDRLPLFIQKHVDEPSHIGLGFIRVSRVTAALPISVEQPFVAVGSPLMESLPVGAPALDALAEFELLGLFRPSFADAGPAAFGDLANLGSHMSALHIDQVLASRDLWSDFGTALPLFTICLGGIS</sequence>
<gene>
    <name evidence="1" type="ORF">METH_14840</name>
</gene>
<reference evidence="1 2" key="1">
    <citation type="submission" date="2013-09" db="EMBL/GenBank/DDBJ databases">
        <authorList>
            <consortium name="DOE Joint Genome Institute"/>
            <person name="Klenk H.-P."/>
            <person name="Huntemann M."/>
            <person name="Han J."/>
            <person name="Chen A."/>
            <person name="Kyrpides N."/>
            <person name="Mavromatis K."/>
            <person name="Markowitz V."/>
            <person name="Palaniappan K."/>
            <person name="Ivanova N."/>
            <person name="Schaumberg A."/>
            <person name="Pati A."/>
            <person name="Liolios K."/>
            <person name="Nordberg H.P."/>
            <person name="Cantor M.N."/>
            <person name="Hua S.X."/>
            <person name="Woyke T."/>
        </authorList>
    </citation>
    <scope>NUCLEOTIDE SEQUENCE [LARGE SCALE GENOMIC DNA]</scope>
    <source>
        <strain evidence="1 2">DSM 14336</strain>
    </source>
</reference>
<evidence type="ECO:0000313" key="1">
    <source>
        <dbReference type="EMBL" id="AHD03158.1"/>
    </source>
</evidence>
<keyword evidence="2" id="KW-1185">Reference proteome</keyword>
<dbReference type="KEGG" id="lmd:METH_14840"/>
<proteinExistence type="predicted"/>
<dbReference type="STRING" id="999552.METH_14840"/>
<dbReference type="EMBL" id="CP006773">
    <property type="protein sequence ID" value="AHD03158.1"/>
    <property type="molecule type" value="Genomic_DNA"/>
</dbReference>
<name>V9VYY7_9RHOB</name>